<dbReference type="RefSeq" id="WP_093319113.1">
    <property type="nucleotide sequence ID" value="NZ_FOHV01000009.1"/>
</dbReference>
<sequence length="178" mass="20233">MNITIPKTLHPYAINKRIEEECFSVIELQSSVGNQLFELHFFGDQSNDGYIHGLPPSFSNRLIVAKCIVSGEEIIIFDESLQGYDGMFCIPVSEDEKNNRPLKKLNFMPAEVTISFGYGIDYESEKEIYETNELGLFKLIDGRAVTFTQVQEDGFDWLIVSLKSQSGEYKEIINTELA</sequence>
<name>A0A1I0C085_9GAMM</name>
<gene>
    <name evidence="1" type="ORF">SAMN02583745_01443</name>
</gene>
<keyword evidence="2" id="KW-1185">Reference proteome</keyword>
<proteinExistence type="predicted"/>
<dbReference type="EMBL" id="FOHV01000009">
    <property type="protein sequence ID" value="SET12883.1"/>
    <property type="molecule type" value="Genomic_DNA"/>
</dbReference>
<dbReference type="OrthoDB" id="7066494at2"/>
<organism evidence="1 2">
    <name type="scientific">Thorsellia anophelis DSM 18579</name>
    <dbReference type="NCBI Taxonomy" id="1123402"/>
    <lineage>
        <taxon>Bacteria</taxon>
        <taxon>Pseudomonadati</taxon>
        <taxon>Pseudomonadota</taxon>
        <taxon>Gammaproteobacteria</taxon>
        <taxon>Enterobacterales</taxon>
        <taxon>Thorselliaceae</taxon>
        <taxon>Thorsellia</taxon>
    </lineage>
</organism>
<dbReference type="AlphaFoldDB" id="A0A1I0C085"/>
<evidence type="ECO:0000313" key="1">
    <source>
        <dbReference type="EMBL" id="SET12883.1"/>
    </source>
</evidence>
<accession>A0A1I0C085</accession>
<protein>
    <submittedName>
        <fullName evidence="1">Uncharacterized protein</fullName>
    </submittedName>
</protein>
<reference evidence="2" key="1">
    <citation type="submission" date="2016-10" db="EMBL/GenBank/DDBJ databases">
        <authorList>
            <person name="Varghese N."/>
            <person name="Submissions S."/>
        </authorList>
    </citation>
    <scope>NUCLEOTIDE SEQUENCE [LARGE SCALE GENOMIC DNA]</scope>
    <source>
        <strain evidence="2">DSM 18579</strain>
    </source>
</reference>
<dbReference type="Proteomes" id="UP000242642">
    <property type="component" value="Unassembled WGS sequence"/>
</dbReference>
<evidence type="ECO:0000313" key="2">
    <source>
        <dbReference type="Proteomes" id="UP000242642"/>
    </source>
</evidence>